<dbReference type="PANTHER" id="PTHR43701:SF12">
    <property type="entry name" value="MEMBRANE TRANSPORTER PROTEIN YTNM-RELATED"/>
    <property type="match status" value="1"/>
</dbReference>
<evidence type="ECO:0000256" key="4">
    <source>
        <dbReference type="ARBA" id="ARBA00022989"/>
    </source>
</evidence>
<keyword evidence="5 6" id="KW-0472">Membrane</keyword>
<sequence length="299" mass="30298">MRQLIVLGIVGLIAQLIDGSLGMAYGVTSTTLLLATGIAPATASAAVHFSEIGTSLVSGISHHKFGNVDWRTVLILAVPGFIGAFAGATFLAGLNGDAATPWISGILLALGVYVVWRFLALGGARPTFKGRPGKGLLVPIGLVGGALDAIGGGGWGPVGTTTLLSSGRLEPRKVVGSIDTSEFVVAVGGSLGFLFALGSQGIDWSIAGALLVGGIIAAPFAAWLVKILPAKVLAIAAGGIIILTNARTIALSLGATPPVVTTILIALALAWVSLLVHVIRLERKTRREEAQAEPVPADA</sequence>
<evidence type="ECO:0000256" key="1">
    <source>
        <dbReference type="ARBA" id="ARBA00004141"/>
    </source>
</evidence>
<keyword evidence="4 6" id="KW-1133">Transmembrane helix</keyword>
<evidence type="ECO:0000256" key="2">
    <source>
        <dbReference type="ARBA" id="ARBA00009142"/>
    </source>
</evidence>
<feature type="transmembrane region" description="Helical" evidence="6">
    <location>
        <begin position="232"/>
        <end position="253"/>
    </location>
</feature>
<keyword evidence="8" id="KW-1185">Reference proteome</keyword>
<evidence type="ECO:0000313" key="7">
    <source>
        <dbReference type="EMBL" id="GAA5340736.1"/>
    </source>
</evidence>
<feature type="transmembrane region" description="Helical" evidence="6">
    <location>
        <begin position="259"/>
        <end position="279"/>
    </location>
</feature>
<dbReference type="InterPro" id="IPR051598">
    <property type="entry name" value="TSUP/Inactive_protease-like"/>
</dbReference>
<dbReference type="RefSeq" id="WP_342038002.1">
    <property type="nucleotide sequence ID" value="NZ_BAABBK010000005.1"/>
</dbReference>
<feature type="transmembrane region" description="Helical" evidence="6">
    <location>
        <begin position="204"/>
        <end position="225"/>
    </location>
</feature>
<reference evidence="7 8" key="1">
    <citation type="submission" date="2024-02" db="EMBL/GenBank/DDBJ databases">
        <title>Characterization of antibiotic resistant novel bacterial strains and their environmental applications.</title>
        <authorList>
            <person name="Manzoor S."/>
            <person name="Abbas S."/>
            <person name="Arshad M."/>
            <person name="Li W.J."/>
            <person name="Ahmed I."/>
        </authorList>
    </citation>
    <scope>NUCLEOTIDE SEQUENCE [LARGE SCALE GENOMIC DNA]</scope>
    <source>
        <strain evidence="7 8">KACC 15558</strain>
    </source>
</reference>
<protein>
    <recommendedName>
        <fullName evidence="6">Probable membrane transporter protein</fullName>
    </recommendedName>
</protein>
<keyword evidence="3 6" id="KW-0812">Transmembrane</keyword>
<comment type="caution">
    <text evidence="7">The sequence shown here is derived from an EMBL/GenBank/DDBJ whole genome shotgun (WGS) entry which is preliminary data.</text>
</comment>
<comment type="similarity">
    <text evidence="2 6">Belongs to the 4-toluene sulfonate uptake permease (TSUP) (TC 2.A.102) family.</text>
</comment>
<evidence type="ECO:0000256" key="6">
    <source>
        <dbReference type="RuleBase" id="RU363041"/>
    </source>
</evidence>
<keyword evidence="6" id="KW-1003">Cell membrane</keyword>
<accession>A0ABP9U1B5</accession>
<feature type="transmembrane region" description="Helical" evidence="6">
    <location>
        <begin position="32"/>
        <end position="52"/>
    </location>
</feature>
<evidence type="ECO:0000256" key="3">
    <source>
        <dbReference type="ARBA" id="ARBA00022692"/>
    </source>
</evidence>
<name>A0ABP9U1B5_9MICO</name>
<proteinExistence type="inferred from homology"/>
<dbReference type="InterPro" id="IPR002781">
    <property type="entry name" value="TM_pro_TauE-like"/>
</dbReference>
<gene>
    <name evidence="7" type="ORF">KACC15558_17760</name>
</gene>
<dbReference type="Proteomes" id="UP001498935">
    <property type="component" value="Unassembled WGS sequence"/>
</dbReference>
<evidence type="ECO:0000313" key="8">
    <source>
        <dbReference type="Proteomes" id="UP001498935"/>
    </source>
</evidence>
<comment type="subcellular location">
    <subcellularLocation>
        <location evidence="6">Cell membrane</location>
        <topology evidence="6">Multi-pass membrane protein</topology>
    </subcellularLocation>
    <subcellularLocation>
        <location evidence="1">Membrane</location>
        <topology evidence="1">Multi-pass membrane protein</topology>
    </subcellularLocation>
</comment>
<organism evidence="7 8">
    <name type="scientific">Brevibacterium ammoniilyticum</name>
    <dbReference type="NCBI Taxonomy" id="1046555"/>
    <lineage>
        <taxon>Bacteria</taxon>
        <taxon>Bacillati</taxon>
        <taxon>Actinomycetota</taxon>
        <taxon>Actinomycetes</taxon>
        <taxon>Micrococcales</taxon>
        <taxon>Brevibacteriaceae</taxon>
        <taxon>Brevibacterium</taxon>
    </lineage>
</organism>
<dbReference type="Pfam" id="PF01925">
    <property type="entry name" value="TauE"/>
    <property type="match status" value="1"/>
</dbReference>
<feature type="transmembrane region" description="Helical" evidence="6">
    <location>
        <begin position="99"/>
        <end position="119"/>
    </location>
</feature>
<evidence type="ECO:0000256" key="5">
    <source>
        <dbReference type="ARBA" id="ARBA00023136"/>
    </source>
</evidence>
<dbReference type="EMBL" id="BAABNP010000006">
    <property type="protein sequence ID" value="GAA5340736.1"/>
    <property type="molecule type" value="Genomic_DNA"/>
</dbReference>
<feature type="transmembrane region" description="Helical" evidence="6">
    <location>
        <begin position="174"/>
        <end position="198"/>
    </location>
</feature>
<dbReference type="PANTHER" id="PTHR43701">
    <property type="entry name" value="MEMBRANE TRANSPORTER PROTEIN MJ0441-RELATED"/>
    <property type="match status" value="1"/>
</dbReference>
<feature type="transmembrane region" description="Helical" evidence="6">
    <location>
        <begin position="73"/>
        <end position="93"/>
    </location>
</feature>